<proteinExistence type="predicted"/>
<dbReference type="EMBL" id="JAZBJO010000014">
    <property type="protein sequence ID" value="MEE4594877.1"/>
    <property type="molecule type" value="Genomic_DNA"/>
</dbReference>
<accession>A0ABU7Q0H1</accession>
<evidence type="ECO:0000313" key="1">
    <source>
        <dbReference type="EMBL" id="MEE4594877.1"/>
    </source>
</evidence>
<dbReference type="Gene3D" id="3.10.580.10">
    <property type="entry name" value="CBS-domain"/>
    <property type="match status" value="1"/>
</dbReference>
<reference evidence="1 2" key="1">
    <citation type="submission" date="2023-11" db="EMBL/GenBank/DDBJ databases">
        <title>30 novel species of actinomycetes from the DSMZ collection.</title>
        <authorList>
            <person name="Nouioui I."/>
        </authorList>
    </citation>
    <scope>NUCLEOTIDE SEQUENCE [LARGE SCALE GENOMIC DNA]</scope>
    <source>
        <strain evidence="1 2">DSM 41524</strain>
    </source>
</reference>
<evidence type="ECO:0000313" key="2">
    <source>
        <dbReference type="Proteomes" id="UP001354709"/>
    </source>
</evidence>
<sequence>MTLVQLQPRSTNVTPADQTVADAMDTGALQVCDDMTIEVALSVMVGARTGHLFVCDNDGLCTQLVTQAQLTPVRDSPAYTDRVQLRDILDGGGPFTSPVTTTAEAEHAMTQLGFTCPGLRQTAAPTRVPSPLQQASAMLAAPATV</sequence>
<evidence type="ECO:0008006" key="3">
    <source>
        <dbReference type="Google" id="ProtNLM"/>
    </source>
</evidence>
<keyword evidence="2" id="KW-1185">Reference proteome</keyword>
<gene>
    <name evidence="1" type="ORF">V2J94_23820</name>
</gene>
<dbReference type="InterPro" id="IPR046342">
    <property type="entry name" value="CBS_dom_sf"/>
</dbReference>
<dbReference type="SUPFAM" id="SSF54631">
    <property type="entry name" value="CBS-domain pair"/>
    <property type="match status" value="1"/>
</dbReference>
<comment type="caution">
    <text evidence="1">The sequence shown here is derived from an EMBL/GenBank/DDBJ whole genome shotgun (WGS) entry which is preliminary data.</text>
</comment>
<dbReference type="RefSeq" id="WP_330811156.1">
    <property type="nucleotide sequence ID" value="NZ_JAZBJO010000014.1"/>
</dbReference>
<protein>
    <recommendedName>
        <fullName evidence="3">CBS domain-containing protein</fullName>
    </recommendedName>
</protein>
<name>A0ABU7Q0H1_9ACTN</name>
<dbReference type="Proteomes" id="UP001354709">
    <property type="component" value="Unassembled WGS sequence"/>
</dbReference>
<organism evidence="1 2">
    <name type="scientific">Streptomyces asiaticus subsp. ignotus</name>
    <dbReference type="NCBI Taxonomy" id="3098222"/>
    <lineage>
        <taxon>Bacteria</taxon>
        <taxon>Bacillati</taxon>
        <taxon>Actinomycetota</taxon>
        <taxon>Actinomycetes</taxon>
        <taxon>Kitasatosporales</taxon>
        <taxon>Streptomycetaceae</taxon>
        <taxon>Streptomyces</taxon>
        <taxon>Streptomyces violaceusniger group</taxon>
    </lineage>
</organism>